<reference evidence="2" key="1">
    <citation type="journal article" date="2019" name="Int. J. Syst. Evol. Microbiol.">
        <title>The Global Catalogue of Microorganisms (GCM) 10K type strain sequencing project: providing services to taxonomists for standard genome sequencing and annotation.</title>
        <authorList>
            <consortium name="The Broad Institute Genomics Platform"/>
            <consortium name="The Broad Institute Genome Sequencing Center for Infectious Disease"/>
            <person name="Wu L."/>
            <person name="Ma J."/>
        </authorList>
    </citation>
    <scope>NUCLEOTIDE SEQUENCE [LARGE SCALE GENOMIC DNA]</scope>
    <source>
        <strain evidence="2">JCM 13006</strain>
    </source>
</reference>
<accession>A0ABP9DX22</accession>
<comment type="caution">
    <text evidence="1">The sequence shown here is derived from an EMBL/GenBank/DDBJ whole genome shotgun (WGS) entry which is preliminary data.</text>
</comment>
<dbReference type="SUPFAM" id="SSF54909">
    <property type="entry name" value="Dimeric alpha+beta barrel"/>
    <property type="match status" value="1"/>
</dbReference>
<dbReference type="RefSeq" id="WP_345698347.1">
    <property type="nucleotide sequence ID" value="NZ_BAABIS010000001.1"/>
</dbReference>
<name>A0ABP9DX22_9ACTN</name>
<gene>
    <name evidence="1" type="ORF">GCM10023235_41540</name>
</gene>
<evidence type="ECO:0008006" key="3">
    <source>
        <dbReference type="Google" id="ProtNLM"/>
    </source>
</evidence>
<dbReference type="Gene3D" id="3.30.70.100">
    <property type="match status" value="1"/>
</dbReference>
<proteinExistence type="predicted"/>
<dbReference type="EMBL" id="BAABIS010000001">
    <property type="protein sequence ID" value="GAA4859414.1"/>
    <property type="molecule type" value="Genomic_DNA"/>
</dbReference>
<evidence type="ECO:0000313" key="1">
    <source>
        <dbReference type="EMBL" id="GAA4859414.1"/>
    </source>
</evidence>
<keyword evidence="2" id="KW-1185">Reference proteome</keyword>
<dbReference type="InterPro" id="IPR011008">
    <property type="entry name" value="Dimeric_a/b-barrel"/>
</dbReference>
<organism evidence="1 2">
    <name type="scientific">Kitasatospora terrestris</name>
    <dbReference type="NCBI Taxonomy" id="258051"/>
    <lineage>
        <taxon>Bacteria</taxon>
        <taxon>Bacillati</taxon>
        <taxon>Actinomycetota</taxon>
        <taxon>Actinomycetes</taxon>
        <taxon>Kitasatosporales</taxon>
        <taxon>Streptomycetaceae</taxon>
        <taxon>Kitasatospora</taxon>
    </lineage>
</organism>
<protein>
    <recommendedName>
        <fullName evidence="3">ABM domain-containing protein</fullName>
    </recommendedName>
</protein>
<dbReference type="Proteomes" id="UP001501752">
    <property type="component" value="Unassembled WGS sequence"/>
</dbReference>
<evidence type="ECO:0000313" key="2">
    <source>
        <dbReference type="Proteomes" id="UP001501752"/>
    </source>
</evidence>
<sequence>MRAVVAWWDLDGSAQTVDSLREFLREEAVERWAAFPGLLLKVWIADRERNRWGAFQLWESAEAAAQPLSTRAAELIGFLPTERLTFEVEATTEGIHQLPTLARLGAALADT</sequence>